<evidence type="ECO:0000256" key="1">
    <source>
        <dbReference type="ARBA" id="ARBA00010587"/>
    </source>
</evidence>
<dbReference type="Pfam" id="PF01814">
    <property type="entry name" value="Hemerythrin"/>
    <property type="match status" value="1"/>
</dbReference>
<dbReference type="InterPro" id="IPR035938">
    <property type="entry name" value="Hemerythrin-like_sf"/>
</dbReference>
<accession>A0A0C2YWL7</accession>
<dbReference type="Gene3D" id="1.20.120.50">
    <property type="entry name" value="Hemerythrin-like"/>
    <property type="match status" value="1"/>
</dbReference>
<protein>
    <recommendedName>
        <fullName evidence="5">Hemerythrin-like domain-containing protein</fullName>
    </recommendedName>
</protein>
<dbReference type="Proteomes" id="UP000031971">
    <property type="component" value="Unassembled WGS sequence"/>
</dbReference>
<evidence type="ECO:0000256" key="4">
    <source>
        <dbReference type="ARBA" id="ARBA00023004"/>
    </source>
</evidence>
<dbReference type="InterPro" id="IPR016131">
    <property type="entry name" value="Haemerythrin_Fe_BS"/>
</dbReference>
<reference evidence="6 7" key="1">
    <citation type="submission" date="2015-01" db="EMBL/GenBank/DDBJ databases">
        <title>Genome Sequence of Magnetospirillum magnetotacticum Strain MS-1.</title>
        <authorList>
            <person name="Marinov G.K."/>
            <person name="Smalley M.D."/>
            <person name="DeSalvo G."/>
        </authorList>
    </citation>
    <scope>NUCLEOTIDE SEQUENCE [LARGE SCALE GENOMIC DNA]</scope>
    <source>
        <strain evidence="6 7">MS-1</strain>
    </source>
</reference>
<evidence type="ECO:0000313" key="7">
    <source>
        <dbReference type="Proteomes" id="UP000031971"/>
    </source>
</evidence>
<dbReference type="InterPro" id="IPR050669">
    <property type="entry name" value="Hemerythrin"/>
</dbReference>
<dbReference type="PROSITE" id="PS00550">
    <property type="entry name" value="HEMERYTHRINS"/>
    <property type="match status" value="1"/>
</dbReference>
<comment type="caution">
    <text evidence="6">The sequence shown here is derived from an EMBL/GenBank/DDBJ whole genome shotgun (WGS) entry which is preliminary data.</text>
</comment>
<dbReference type="GO" id="GO:0005344">
    <property type="term" value="F:oxygen carrier activity"/>
    <property type="evidence" value="ECO:0007669"/>
    <property type="project" value="UniProtKB-KW"/>
</dbReference>
<dbReference type="EMBL" id="JXSL01000023">
    <property type="protein sequence ID" value="KIL99518.1"/>
    <property type="molecule type" value="Genomic_DNA"/>
</dbReference>
<dbReference type="PANTHER" id="PTHR37164:SF1">
    <property type="entry name" value="BACTERIOHEMERYTHRIN"/>
    <property type="match status" value="1"/>
</dbReference>
<name>A0A0C2YWL7_PARME</name>
<evidence type="ECO:0000256" key="2">
    <source>
        <dbReference type="ARBA" id="ARBA00022621"/>
    </source>
</evidence>
<dbReference type="GO" id="GO:0046872">
    <property type="term" value="F:metal ion binding"/>
    <property type="evidence" value="ECO:0007669"/>
    <property type="project" value="UniProtKB-KW"/>
</dbReference>
<dbReference type="InterPro" id="IPR012827">
    <property type="entry name" value="Hemerythrin_metal-bd"/>
</dbReference>
<organism evidence="6 7">
    <name type="scientific">Paramagnetospirillum magnetotacticum MS-1</name>
    <dbReference type="NCBI Taxonomy" id="272627"/>
    <lineage>
        <taxon>Bacteria</taxon>
        <taxon>Pseudomonadati</taxon>
        <taxon>Pseudomonadota</taxon>
        <taxon>Alphaproteobacteria</taxon>
        <taxon>Rhodospirillales</taxon>
        <taxon>Magnetospirillaceae</taxon>
        <taxon>Paramagnetospirillum</taxon>
    </lineage>
</organism>
<comment type="similarity">
    <text evidence="1">Belongs to the hemerythrin family.</text>
</comment>
<keyword evidence="7" id="KW-1185">Reference proteome</keyword>
<sequence length="144" mass="16637">MGRNQWRATIARVEAELSAEHDEMAVMLSSLRCYFAAAEVGDEAIRILRRLSDYSRGHFAREEALMDLCPSYSEASVHRQAHEQFLTRVERLMEIRDLSGELSADMPHMIEQWWRGHVDVVDRILMEQLQQQFSVDPQSLCVSG</sequence>
<dbReference type="CDD" id="cd12107">
    <property type="entry name" value="Hemerythrin"/>
    <property type="match status" value="1"/>
</dbReference>
<keyword evidence="2" id="KW-0561">Oxygen transport</keyword>
<dbReference type="NCBIfam" id="TIGR02481">
    <property type="entry name" value="hemeryth_dom"/>
    <property type="match status" value="1"/>
</dbReference>
<evidence type="ECO:0000259" key="5">
    <source>
        <dbReference type="Pfam" id="PF01814"/>
    </source>
</evidence>
<dbReference type="OrthoDB" id="7305302at2"/>
<dbReference type="RefSeq" id="WP_009869727.1">
    <property type="nucleotide sequence ID" value="NZ_JXSL01000023.1"/>
</dbReference>
<dbReference type="STRING" id="272627.CCC_04034"/>
<evidence type="ECO:0000256" key="3">
    <source>
        <dbReference type="ARBA" id="ARBA00022723"/>
    </source>
</evidence>
<dbReference type="SUPFAM" id="SSF47188">
    <property type="entry name" value="Hemerythrin-like"/>
    <property type="match status" value="1"/>
</dbReference>
<keyword evidence="2" id="KW-0813">Transport</keyword>
<proteinExistence type="inferred from homology"/>
<keyword evidence="3" id="KW-0479">Metal-binding</keyword>
<dbReference type="AlphaFoldDB" id="A0A0C2YWL7"/>
<gene>
    <name evidence="6" type="ORF">CCC_04034</name>
</gene>
<dbReference type="InterPro" id="IPR012312">
    <property type="entry name" value="Hemerythrin-like"/>
</dbReference>
<feature type="domain" description="Hemerythrin-like" evidence="5">
    <location>
        <begin position="16"/>
        <end position="128"/>
    </location>
</feature>
<dbReference type="PANTHER" id="PTHR37164">
    <property type="entry name" value="BACTERIOHEMERYTHRIN"/>
    <property type="match status" value="1"/>
</dbReference>
<keyword evidence="4" id="KW-0408">Iron</keyword>
<evidence type="ECO:0000313" key="6">
    <source>
        <dbReference type="EMBL" id="KIL99518.1"/>
    </source>
</evidence>